<reference evidence="2 3" key="1">
    <citation type="submission" date="2019-06" db="EMBL/GenBank/DDBJ databases">
        <title>Whole genome shotgun sequence of Acetobacter peroxydans NBRC 13755.</title>
        <authorList>
            <person name="Hosoyama A."/>
            <person name="Uohara A."/>
            <person name="Ohji S."/>
            <person name="Ichikawa N."/>
        </authorList>
    </citation>
    <scope>NUCLEOTIDE SEQUENCE [LARGE SCALE GENOMIC DNA]</scope>
    <source>
        <strain evidence="2 3">NBRC 13755</strain>
    </source>
</reference>
<dbReference type="EMBL" id="BJMV01000006">
    <property type="protein sequence ID" value="GEB85657.1"/>
    <property type="molecule type" value="Genomic_DNA"/>
</dbReference>
<keyword evidence="1" id="KW-0472">Membrane</keyword>
<keyword evidence="1" id="KW-1133">Transmembrane helix</keyword>
<protein>
    <submittedName>
        <fullName evidence="2">Uncharacterized protein</fullName>
    </submittedName>
</protein>
<organism evidence="2 3">
    <name type="scientific">Acetobacter peroxydans</name>
    <dbReference type="NCBI Taxonomy" id="104098"/>
    <lineage>
        <taxon>Bacteria</taxon>
        <taxon>Pseudomonadati</taxon>
        <taxon>Pseudomonadota</taxon>
        <taxon>Alphaproteobacteria</taxon>
        <taxon>Acetobacterales</taxon>
        <taxon>Acetobacteraceae</taxon>
        <taxon>Acetobacter</taxon>
    </lineage>
</organism>
<dbReference type="RefSeq" id="WP_242008986.1">
    <property type="nucleotide sequence ID" value="NZ_BAPL01000005.1"/>
</dbReference>
<feature type="transmembrane region" description="Helical" evidence="1">
    <location>
        <begin position="49"/>
        <end position="72"/>
    </location>
</feature>
<dbReference type="Proteomes" id="UP000317730">
    <property type="component" value="Unassembled WGS sequence"/>
</dbReference>
<proteinExistence type="predicted"/>
<sequence>MARVTRTRQTRKTTDRIIAPIASRNAVTLIGPVTMNNCLAIDAPEVIDIIAAIIATTGAINCNFLITLPIFIKK</sequence>
<keyword evidence="3" id="KW-1185">Reference proteome</keyword>
<evidence type="ECO:0000313" key="3">
    <source>
        <dbReference type="Proteomes" id="UP000317730"/>
    </source>
</evidence>
<dbReference type="AlphaFoldDB" id="A0A4Y3TX04"/>
<name>A0A4Y3TX04_9PROT</name>
<accession>A0A4Y3TX04</accession>
<gene>
    <name evidence="2" type="ORF">APE01nite_14540</name>
</gene>
<evidence type="ECO:0000313" key="2">
    <source>
        <dbReference type="EMBL" id="GEB85657.1"/>
    </source>
</evidence>
<evidence type="ECO:0000256" key="1">
    <source>
        <dbReference type="SAM" id="Phobius"/>
    </source>
</evidence>
<keyword evidence="1" id="KW-0812">Transmembrane</keyword>
<comment type="caution">
    <text evidence="2">The sequence shown here is derived from an EMBL/GenBank/DDBJ whole genome shotgun (WGS) entry which is preliminary data.</text>
</comment>